<evidence type="ECO:0000256" key="1">
    <source>
        <dbReference type="SAM" id="Coils"/>
    </source>
</evidence>
<proteinExistence type="predicted"/>
<dbReference type="EMBL" id="BKCJ010004667">
    <property type="protein sequence ID" value="GEU62398.1"/>
    <property type="molecule type" value="Genomic_DNA"/>
</dbReference>
<feature type="compositionally biased region" description="Basic and acidic residues" evidence="2">
    <location>
        <begin position="543"/>
        <end position="553"/>
    </location>
</feature>
<protein>
    <submittedName>
        <fullName evidence="5">Copia protein</fullName>
    </submittedName>
</protein>
<organism evidence="5">
    <name type="scientific">Tanacetum cinerariifolium</name>
    <name type="common">Dalmatian daisy</name>
    <name type="synonym">Chrysanthemum cinerariifolium</name>
    <dbReference type="NCBI Taxonomy" id="118510"/>
    <lineage>
        <taxon>Eukaryota</taxon>
        <taxon>Viridiplantae</taxon>
        <taxon>Streptophyta</taxon>
        <taxon>Embryophyta</taxon>
        <taxon>Tracheophyta</taxon>
        <taxon>Spermatophyta</taxon>
        <taxon>Magnoliopsida</taxon>
        <taxon>eudicotyledons</taxon>
        <taxon>Gunneridae</taxon>
        <taxon>Pentapetalae</taxon>
        <taxon>asterids</taxon>
        <taxon>campanulids</taxon>
        <taxon>Asterales</taxon>
        <taxon>Asteraceae</taxon>
        <taxon>Asteroideae</taxon>
        <taxon>Anthemideae</taxon>
        <taxon>Anthemidinae</taxon>
        <taxon>Tanacetum</taxon>
    </lineage>
</organism>
<comment type="caution">
    <text evidence="5">The sequence shown here is derived from an EMBL/GenBank/DDBJ whole genome shotgun (WGS) entry which is preliminary data.</text>
</comment>
<feature type="coiled-coil region" evidence="1">
    <location>
        <begin position="273"/>
        <end position="311"/>
    </location>
</feature>
<evidence type="ECO:0000259" key="3">
    <source>
        <dbReference type="Pfam" id="PF07727"/>
    </source>
</evidence>
<dbReference type="Pfam" id="PF25597">
    <property type="entry name" value="SH3_retrovirus"/>
    <property type="match status" value="1"/>
</dbReference>
<evidence type="ECO:0000313" key="5">
    <source>
        <dbReference type="EMBL" id="GEU62398.1"/>
    </source>
</evidence>
<dbReference type="PANTHER" id="PTHR11439:SF495">
    <property type="entry name" value="REVERSE TRANSCRIPTASE, RNA-DEPENDENT DNA POLYMERASE-RELATED"/>
    <property type="match status" value="1"/>
</dbReference>
<dbReference type="Pfam" id="PF07727">
    <property type="entry name" value="RVT_2"/>
    <property type="match status" value="2"/>
</dbReference>
<feature type="domain" description="Reverse transcriptase Ty1/copia-type" evidence="3">
    <location>
        <begin position="602"/>
        <end position="677"/>
    </location>
</feature>
<feature type="region of interest" description="Disordered" evidence="2">
    <location>
        <begin position="1280"/>
        <end position="1310"/>
    </location>
</feature>
<dbReference type="InterPro" id="IPR043502">
    <property type="entry name" value="DNA/RNA_pol_sf"/>
</dbReference>
<evidence type="ECO:0000256" key="2">
    <source>
        <dbReference type="SAM" id="MobiDB-lite"/>
    </source>
</evidence>
<accession>A0A6L2LL72</accession>
<feature type="region of interest" description="Disordered" evidence="2">
    <location>
        <begin position="543"/>
        <end position="593"/>
    </location>
</feature>
<dbReference type="InterPro" id="IPR057670">
    <property type="entry name" value="SH3_retrovirus"/>
</dbReference>
<dbReference type="SUPFAM" id="SSF56672">
    <property type="entry name" value="DNA/RNA polymerases"/>
    <property type="match status" value="1"/>
</dbReference>
<name>A0A6L2LL72_TANCI</name>
<keyword evidence="1" id="KW-0175">Coiled coil</keyword>
<sequence>MDQDSVHMVAASKVPMLKPGEYELWRMKMEHYIQMVDYSLWEVIENGIKKAVEKRFEGNVATKKTQRNLLKQQYENFTAASSEVLSQEWNTHTIMWRNKPEIDTLSLDDLYNNLKIYKPKVKGTSSLNTNTKNVAFMSSNSTSSTNGAVNTAHGVTTASTQAAAVNSTTIDNLSDVVIRSFFASQPNSPQLDNEDLQQTHPYDLEEIDLRWQMAMLTMRARRFLKNTRRKFSMNAPRSQDTKHKESTRRIVPVETHAFSALVLCDGLGGYDWSDQAEKELRRKLEMAQKQKDEIQLKVENFENSSKNLSKLIDCQIVDKCKAGLRYNDVPPSYTGNFLSPKPDLSGLEEFVNESIVSEPTVKKPIVEISYVKASAEKSKVERKNFSPPLIEDWISNSKDEVESKPKIEKKIVKPSFAKIEFVKSKEQVKSPRKITIKQDKEVIDSGCSRHMKRNMSYLIDYEEIDEGYVAFGGNPKGGKITGRGKFDGKADEGFFVGYSLNSKSFRVFNNRTRIVEENLHIRSMNYKPVVVGNQSNGNACTKACDDAESKSSQDDGFQPSSDDGKKVDEDQRQESEYKDQEKENNVNNTNNVNDAGINGVNVVGHTQEEGIYCDEVFAPVVGIEAIRLFLAYASFKDFVVYQMDVKSAFIYGKIEEEVYVCQPSRFEDPNFHDKVHKDDILLVQVYIDDIIFGSTKKELCNAFEKMMHEKFQMSSMGELTFFLGLQVKQKQDGIFISQDKYVAEILKKYGFLKVKNASTPMETQKPLLKDEDGEEVDVHMYRSLIGSLMYLTSSRPDIMFVVCSCARYQVNPKCKKQTVVANSITEAEYVAASSYCGQAQLTTVGLMLMLLKLQAIVDGKKVLITESTIRRDLQLENDEGADCLPNVMIFEQLTLMRCQEAIGDVVAQTRSERVSKISNDPLLVGVNTPRSGEDSLKINELMELCTKLQQKVLDLKTIKTTQALEIDSLKRKVKKLERRRKSRTHGLKRLYKVRLSARVESSEDKGLGEEDASIQGRIADIDANEDITLMRMLLKKIDAAQIQVTIAATTPIISIDEVTLAQALAELKHTKPKAKAKGIIFHEPKESTTTTTAEIPKLRSQDKGKAKMIEEPVMLKNKDQIQLDEEVALKLQAELQVESKKEQRLAVERAQQEVEANIALIESWDDVQAKIDADYQLAERLQAEEQQEFNDKEKAKLFMQLLKKRRKFFAVKRVEKKRNKPPTQAQQRKIMCTYLKNIKGKKHTDLKNKYFDSIQKMFDTAYNMVNTFVGYRTELVEESSKKAEEEVTEGSSKRARTELEQESVKKQKIDDNKDTAKLQQLVKIIPYEEGVAIDTIPLAVKPLSIVD</sequence>
<feature type="domain" description="Reverse transcriptase Ty1/copia-type" evidence="3">
    <location>
        <begin position="680"/>
        <end position="762"/>
    </location>
</feature>
<dbReference type="InterPro" id="IPR013103">
    <property type="entry name" value="RVT_2"/>
</dbReference>
<dbReference type="PANTHER" id="PTHR11439">
    <property type="entry name" value="GAG-POL-RELATED RETROTRANSPOSON"/>
    <property type="match status" value="1"/>
</dbReference>
<reference evidence="5" key="1">
    <citation type="journal article" date="2019" name="Sci. Rep.">
        <title>Draft genome of Tanacetum cinerariifolium, the natural source of mosquito coil.</title>
        <authorList>
            <person name="Yamashiro T."/>
            <person name="Shiraishi A."/>
            <person name="Satake H."/>
            <person name="Nakayama K."/>
        </authorList>
    </citation>
    <scope>NUCLEOTIDE SEQUENCE</scope>
</reference>
<feature type="domain" description="Retroviral polymerase SH3-like" evidence="4">
    <location>
        <begin position="482"/>
        <end position="517"/>
    </location>
</feature>
<feature type="compositionally biased region" description="Basic and acidic residues" evidence="2">
    <location>
        <begin position="562"/>
        <end position="584"/>
    </location>
</feature>
<gene>
    <name evidence="5" type="ORF">Tci_034376</name>
</gene>
<evidence type="ECO:0000259" key="4">
    <source>
        <dbReference type="Pfam" id="PF25597"/>
    </source>
</evidence>